<dbReference type="InterPro" id="IPR020841">
    <property type="entry name" value="PKS_Beta-ketoAc_synthase_dom"/>
</dbReference>
<dbReference type="SUPFAM" id="SSF55048">
    <property type="entry name" value="Probable ACP-binding domain of malonyl-CoA ACP transacylase"/>
    <property type="match status" value="1"/>
</dbReference>
<evidence type="ECO:0000313" key="10">
    <source>
        <dbReference type="Proteomes" id="UP000001699"/>
    </source>
</evidence>
<dbReference type="SUPFAM" id="SSF50129">
    <property type="entry name" value="GroES-like"/>
    <property type="match status" value="1"/>
</dbReference>
<dbReference type="Proteomes" id="UP000001699">
    <property type="component" value="Unassembled WGS sequence"/>
</dbReference>
<dbReference type="VEuPathDB" id="FungiDB:AFUB_045640"/>
<feature type="region of interest" description="N-terminal hotdog fold" evidence="6">
    <location>
        <begin position="903"/>
        <end position="1031"/>
    </location>
</feature>
<dbReference type="InterPro" id="IPR016039">
    <property type="entry name" value="Thiolase-like"/>
</dbReference>
<feature type="active site" description="Proton acceptor; for dehydratase activity" evidence="6">
    <location>
        <position position="935"/>
    </location>
</feature>
<evidence type="ECO:0000256" key="4">
    <source>
        <dbReference type="ARBA" id="ARBA00022679"/>
    </source>
</evidence>
<dbReference type="Pfam" id="PF23114">
    <property type="entry name" value="NAD-bd_HRPKS_sdrA"/>
    <property type="match status" value="1"/>
</dbReference>
<gene>
    <name evidence="9" type="ORF">AFUB_045640</name>
</gene>
<dbReference type="InterPro" id="IPR050091">
    <property type="entry name" value="PKS_NRPS_Biosynth_Enz"/>
</dbReference>
<dbReference type="InterPro" id="IPR049551">
    <property type="entry name" value="PKS_DH_C"/>
</dbReference>
<dbReference type="PANTHER" id="PTHR43775:SF49">
    <property type="entry name" value="SYNTHASE, PUTATIVE (JCVI)-RELATED"/>
    <property type="match status" value="1"/>
</dbReference>
<keyword evidence="1" id="KW-0596">Phosphopantetheine</keyword>
<protein>
    <submittedName>
        <fullName evidence="9">Polyketide synthase, putative</fullName>
    </submittedName>
</protein>
<accession>B0Y051</accession>
<dbReference type="GO" id="GO:1901336">
    <property type="term" value="P:lactone biosynthetic process"/>
    <property type="evidence" value="ECO:0007669"/>
    <property type="project" value="UniProtKB-ARBA"/>
</dbReference>
<proteinExistence type="predicted"/>
<dbReference type="PROSITE" id="PS52019">
    <property type="entry name" value="PKS_MFAS_DH"/>
    <property type="match status" value="1"/>
</dbReference>
<dbReference type="Gene3D" id="3.40.50.150">
    <property type="entry name" value="Vaccinia Virus protein VP39"/>
    <property type="match status" value="1"/>
</dbReference>
<evidence type="ECO:0000256" key="5">
    <source>
        <dbReference type="ARBA" id="ARBA00023268"/>
    </source>
</evidence>
<keyword evidence="3" id="KW-0489">Methyltransferase</keyword>
<dbReference type="SUPFAM" id="SSF51735">
    <property type="entry name" value="NAD(P)-binding Rossmann-fold domains"/>
    <property type="match status" value="2"/>
</dbReference>
<dbReference type="InterPro" id="IPR049900">
    <property type="entry name" value="PKS_mFAS_DH"/>
</dbReference>
<dbReference type="InterPro" id="IPR014031">
    <property type="entry name" value="Ketoacyl_synth_C"/>
</dbReference>
<dbReference type="InterPro" id="IPR016036">
    <property type="entry name" value="Malonyl_transacylase_ACP-bd"/>
</dbReference>
<keyword evidence="4" id="KW-0808">Transferase</keyword>
<dbReference type="Gene3D" id="3.40.50.720">
    <property type="entry name" value="NAD(P)-binding Rossmann-like Domain"/>
    <property type="match status" value="2"/>
</dbReference>
<dbReference type="Pfam" id="PF00109">
    <property type="entry name" value="ketoacyl-synt"/>
    <property type="match status" value="1"/>
</dbReference>
<dbReference type="SMART" id="SM00829">
    <property type="entry name" value="PKS_ER"/>
    <property type="match status" value="1"/>
</dbReference>
<dbReference type="InterPro" id="IPR016035">
    <property type="entry name" value="Acyl_Trfase/lysoPLipase"/>
</dbReference>
<feature type="domain" description="PKS/mFAS DH" evidence="8">
    <location>
        <begin position="903"/>
        <end position="1188"/>
    </location>
</feature>
<dbReference type="InterPro" id="IPR013968">
    <property type="entry name" value="PKS_KR"/>
</dbReference>
<evidence type="ECO:0000256" key="1">
    <source>
        <dbReference type="ARBA" id="ARBA00022450"/>
    </source>
</evidence>
<dbReference type="SMART" id="SM00822">
    <property type="entry name" value="PKS_KR"/>
    <property type="match status" value="1"/>
</dbReference>
<dbReference type="Pfam" id="PF13602">
    <property type="entry name" value="ADH_zinc_N_2"/>
    <property type="match status" value="1"/>
</dbReference>
<dbReference type="InterPro" id="IPR014030">
    <property type="entry name" value="Ketoacyl_synth_N"/>
</dbReference>
<dbReference type="FunFam" id="3.40.50.720:FF:000209">
    <property type="entry name" value="Polyketide synthase Pks12"/>
    <property type="match status" value="1"/>
</dbReference>
<dbReference type="CDD" id="cd05274">
    <property type="entry name" value="KR_FAS_SDR_x"/>
    <property type="match status" value="1"/>
</dbReference>
<dbReference type="InterPro" id="IPR056501">
    <property type="entry name" value="NAD-bd_HRPKS_sdrA"/>
</dbReference>
<dbReference type="InterPro" id="IPR042104">
    <property type="entry name" value="PKS_dehydratase_sf"/>
</dbReference>
<dbReference type="SMART" id="SM00826">
    <property type="entry name" value="PKS_DH"/>
    <property type="match status" value="1"/>
</dbReference>
<dbReference type="OrthoDB" id="329835at2759"/>
<name>B0Y051_ASPFC</name>
<evidence type="ECO:0000259" key="8">
    <source>
        <dbReference type="PROSITE" id="PS52019"/>
    </source>
</evidence>
<dbReference type="CDD" id="cd05195">
    <property type="entry name" value="enoyl_red"/>
    <property type="match status" value="1"/>
</dbReference>
<dbReference type="SUPFAM" id="SSF52151">
    <property type="entry name" value="FabD/lysophospholipase-like"/>
    <property type="match status" value="1"/>
</dbReference>
<evidence type="ECO:0000256" key="2">
    <source>
        <dbReference type="ARBA" id="ARBA00022553"/>
    </source>
</evidence>
<evidence type="ECO:0000256" key="3">
    <source>
        <dbReference type="ARBA" id="ARBA00022603"/>
    </source>
</evidence>
<feature type="region of interest" description="C-terminal hotdog fold" evidence="6">
    <location>
        <begin position="1042"/>
        <end position="1188"/>
    </location>
</feature>
<keyword evidence="10" id="KW-1185">Reference proteome</keyword>
<reference evidence="9 10" key="1">
    <citation type="journal article" date="2008" name="PLoS Genet.">
        <title>Genomic islands in the pathogenic filamentous fungus Aspergillus fumigatus.</title>
        <authorList>
            <person name="Fedorova N.D."/>
            <person name="Khaldi N."/>
            <person name="Joardar V.S."/>
            <person name="Maiti R."/>
            <person name="Amedeo P."/>
            <person name="Anderson M.J."/>
            <person name="Crabtree J."/>
            <person name="Silva J.C."/>
            <person name="Badger J.H."/>
            <person name="Albarraq A."/>
            <person name="Angiuoli S."/>
            <person name="Bussey H."/>
            <person name="Bowyer P."/>
            <person name="Cotty P.J."/>
            <person name="Dyer P.S."/>
            <person name="Egan A."/>
            <person name="Galens K."/>
            <person name="Fraser-Liggett C.M."/>
            <person name="Haas B.J."/>
            <person name="Inman J.M."/>
            <person name="Kent R."/>
            <person name="Lemieux S."/>
            <person name="Malavazi I."/>
            <person name="Orvis J."/>
            <person name="Roemer T."/>
            <person name="Ronning C.M."/>
            <person name="Sundaram J.P."/>
            <person name="Sutton G."/>
            <person name="Turner G."/>
            <person name="Venter J.C."/>
            <person name="White O.R."/>
            <person name="Whitty B.R."/>
            <person name="Youngman P."/>
            <person name="Wolfe K.H."/>
            <person name="Goldman G.H."/>
            <person name="Wortman J.R."/>
            <person name="Jiang B."/>
            <person name="Denning D.W."/>
            <person name="Nierman W.C."/>
        </authorList>
    </citation>
    <scope>NUCLEOTIDE SEQUENCE [LARGE SCALE GENOMIC DNA]</scope>
    <source>
        <strain evidence="10">CBS 144.89 / FGSC A1163 / CEA10</strain>
    </source>
</reference>
<evidence type="ECO:0000313" key="9">
    <source>
        <dbReference type="EMBL" id="EDP53389.1"/>
    </source>
</evidence>
<dbReference type="GO" id="GO:0004312">
    <property type="term" value="F:fatty acid synthase activity"/>
    <property type="evidence" value="ECO:0007669"/>
    <property type="project" value="TreeGrafter"/>
</dbReference>
<dbReference type="InterPro" id="IPR057326">
    <property type="entry name" value="KR_dom"/>
</dbReference>
<dbReference type="SMART" id="SM00825">
    <property type="entry name" value="PKS_KS"/>
    <property type="match status" value="1"/>
</dbReference>
<dbReference type="InterPro" id="IPR014043">
    <property type="entry name" value="Acyl_transferase_dom"/>
</dbReference>
<dbReference type="SUPFAM" id="SSF47336">
    <property type="entry name" value="ACP-like"/>
    <property type="match status" value="1"/>
</dbReference>
<dbReference type="Gene3D" id="1.10.1200.10">
    <property type="entry name" value="ACP-like"/>
    <property type="match status" value="1"/>
</dbReference>
<dbReference type="PROSITE" id="PS52004">
    <property type="entry name" value="KS3_2"/>
    <property type="match status" value="1"/>
</dbReference>
<dbReference type="Pfam" id="PF08240">
    <property type="entry name" value="ADH_N"/>
    <property type="match status" value="1"/>
</dbReference>
<dbReference type="InterPro" id="IPR018201">
    <property type="entry name" value="Ketoacyl_synth_AS"/>
</dbReference>
<dbReference type="InterPro" id="IPR029063">
    <property type="entry name" value="SAM-dependent_MTases_sf"/>
</dbReference>
<keyword evidence="2" id="KW-0597">Phosphoprotein</keyword>
<dbReference type="GO" id="GO:0016491">
    <property type="term" value="F:oxidoreductase activity"/>
    <property type="evidence" value="ECO:0007669"/>
    <property type="project" value="InterPro"/>
</dbReference>
<feature type="domain" description="Ketosynthase family 3 (KS3)" evidence="7">
    <location>
        <begin position="16"/>
        <end position="435"/>
    </location>
</feature>
<dbReference type="SMART" id="SM00827">
    <property type="entry name" value="PKS_AT"/>
    <property type="match status" value="1"/>
</dbReference>
<evidence type="ECO:0000259" key="7">
    <source>
        <dbReference type="PROSITE" id="PS52004"/>
    </source>
</evidence>
<evidence type="ECO:0000256" key="6">
    <source>
        <dbReference type="PROSITE-ProRule" id="PRU01363"/>
    </source>
</evidence>
<sequence length="2463" mass="272022">MTSSTAEAASVQAGAPSPIAVVGMGMRLPGAVRTADDFWDALISQKDCSSEVPQTRYNIDAFYHPDKPQSVRTRRGYFLEDDYLQKADTNFLQWIPGFSTSELDPQQRLLLEVIWECMENAGQTGWRGKDIGCYVGVFGEDWHELTAKESQMIPRTHAFANGGFALSNRVSFEFDLKGPSLTIATACSSSLSALHEACQALQTGSCSSAIVAGTNMLLTPSMSVTMSENMVLSPDGLCKTFDADANGYARGEAVNAVYIKTLDKAIADGDPIRAVIRATSANYDGRTAKIFAPDIDGQKRLIRKAYERAQIENIAETAFVECHGTGTRRGDIVEATAIAQTFHPHGVHIGSVKTNFGHGEGASGLTAVIKAVLALENRTIPPNMHFRQPNPSIPFQEGRLKVPVKPTPWPENRKERVSVNGFGVGGANAHVILESASSIVPVEPKQEPRRGLAPRLLVCSAHSKTALDARMDAIRSYLTLRPQALADVAYTLGVRRDHLSHRSFTIANSDGELFGGEVHSHHISDTSPPLSLVFAFSGQGTQWAGMGVELIRTFPSFQRDIQLMDQILQQLQSPPAWSIEDQLRKPPGLSQIDIPEISQTLSAAIQIALINLLKDWGISPSAVVGHSSGEVIAAYAANALSLRTAIILAYLRGRCVSKAPSSGGMVAIGLDEASLKPYLSEGVVVACVNSPQSVNLSGDKTRLAAVVDRIKADKPETFIRYIPVPVAYHSPDLQPAAAILKSEVAPFLQHNESMLPMYSTVTGKAIPNPAALDAEHWQKNLELPVLFSTAVDGVLAERPERRKIFLEIGTHSILSGPLRQIFTYKSSDCVYLPTLIKSESETFCLLKTAGQLYLHGHPVDFQAVNGNGHIVTNLPAYPWDRKRLNWQESRLSHNWRFRVYPNHELLGSRMLEASDLEPGWRNVLESRHVPWLSDHRVSGEVVFPCAGYIAMIHEAMRQLSNNNECTIQNLSMQVPLIVPRVEPIEILTTAKRIRVNDRVESDWFEFAIMSYNGTEWIRHAFGRAKSGVDKVDSEPRVPRDFPRRVSSELWYRTLEKVGLSYGPTFRGLQEITADPSRHVAAASMRGRQDSKAVHPTVIDECLQLFTVAACKGRAVNMTRLYVPVFVGEVQLGLGQEIMRAEATISNRTAELGSGNVRLIAMDQQDASIKRVLSMAGVTVAPLDSNIRAVSEADFPLASHAEWRPDIDLLNEQRLTRHYSQSTEAGFALIAKLSALSVIQVHRRIADVTPFSPSLAKYQKFISTQIAEIQGGSFCGVPEAASWLKFSDESLQRQRAALDEGLRTSKLACVSSLSNWIVETVRNVIDGSLLPSDFPAAIQEQIWQCESLVASMTDLSHWFGLLRHSNPLLRILHIAEGKGVVSHQVLEHLDSEDLPFYSKYTYTSTNDISPAVQEHLKEYKEVNFKSLDITKDPRQQGFEEGAHDLIIVSNVCDVDFSAIWHSRLLTAFPDERSTFSVANCSSKHQNAPCAGRPSSASYTKCSVEEMESCGVPCRDQWLETLLQGGLDQIQSTHGEHPYCNLTARLPHPIEDHTEPIYLLCPTLVHNNAWICNVESQFERMGYQTQRCTLVADFTNKQRIVSLLDVQEPFFKSLSETSWKSFQSLVTATPRILWVMPSVELTCQNPDFAIALGVSRTARQEQGLHFGTLQIDEFHASAAAALVKVTERFFSQLDWQTGLRDHEYEFTLQGGQVYTPRFHWTRLEDRLCREPLPNASIKIDVKAYGSMESLYWCEDQPQPLGPDDIEVDIKYVGLNFRDVMISMGFLGHKDQLGIEASGIIRQCGKNIAQLHPGDRVIVVQPGLCRTRAMVPSSRCVPISRSMSLEEAASIAVVFGTALYCLMDIARLEKGQSVLIHTACGGVGLAAIQVCEMIGAEIYATAGSEAKVDYLVHNMGIPRQRIFNSRDSSFLPALMRVTQGRGVDVVLNSLAGELLHASWKCVAEFGKMVEIGKRDFLEHGKLDMDAFCGNRAFFGVDLIRLGEKPGFISRLVAQAMALYEEGRITPVRPLEVVEATDIHRAFRLMQLGYHMGKLVVKMPESPREVVVSKSRLKLTLPDDVSYLLVGGLGGVGRALATMMVERGARHFVFLSRSAGKSAQDQAFRGELEAQGCSAVMIQGDVGVLDDVKAAIQHSSHPIGGVLQLSMALRDHFIPAMAHSDWKEGLSAKVAGTWNLHEALTGHDSRLQFFVVCGSIAGVMGNAGQANYSSANAFLTSFTQYRLRAGLPASVVNLGAVNDIGHLAVQDQKLRDRMFAGHVRLLSEQEVLDAFEIAMLECQPSSKPAKESSDEILRVRNDVIMGMRSTKSLADPSVRPLWGRDARFSVYANLRINKQPLSKDLETIEGLQQELAACEKNPDRLKDPAFPKRIVREVIRSIQEYSNFARGQDYAQVAALPIDSLMTVEFRNWSRRYFNLNLPLTAIAKAGTVEGFAELVVEWLRSKYLKQ</sequence>
<dbReference type="Pfam" id="PF21089">
    <property type="entry name" value="PKS_DH_N"/>
    <property type="match status" value="1"/>
</dbReference>
<dbReference type="Gene3D" id="3.40.366.10">
    <property type="entry name" value="Malonyl-Coenzyme A Acyl Carrier Protein, domain 2"/>
    <property type="match status" value="1"/>
</dbReference>
<dbReference type="InterPro" id="IPR032821">
    <property type="entry name" value="PKS_assoc"/>
</dbReference>
<dbReference type="Pfam" id="PF14765">
    <property type="entry name" value="PS-DH"/>
    <property type="match status" value="1"/>
</dbReference>
<dbReference type="GO" id="GO:0004315">
    <property type="term" value="F:3-oxoacyl-[acyl-carrier-protein] synthase activity"/>
    <property type="evidence" value="ECO:0007669"/>
    <property type="project" value="InterPro"/>
</dbReference>
<dbReference type="PhylomeDB" id="B0Y051"/>
<dbReference type="Gene3D" id="3.30.70.3290">
    <property type="match status" value="1"/>
</dbReference>
<dbReference type="HOGENOM" id="CLU_000022_31_1_1"/>
<dbReference type="InterPro" id="IPR001227">
    <property type="entry name" value="Ac_transferase_dom_sf"/>
</dbReference>
<dbReference type="PROSITE" id="PS00606">
    <property type="entry name" value="KS3_1"/>
    <property type="match status" value="1"/>
</dbReference>
<dbReference type="PANTHER" id="PTHR43775">
    <property type="entry name" value="FATTY ACID SYNTHASE"/>
    <property type="match status" value="1"/>
</dbReference>
<dbReference type="Pfam" id="PF08659">
    <property type="entry name" value="KR"/>
    <property type="match status" value="1"/>
</dbReference>
<dbReference type="SUPFAM" id="SSF53901">
    <property type="entry name" value="Thiolase-like"/>
    <property type="match status" value="1"/>
</dbReference>
<organism evidence="9 10">
    <name type="scientific">Aspergillus fumigatus (strain CBS 144.89 / FGSC A1163 / CEA10)</name>
    <name type="common">Neosartorya fumigata</name>
    <dbReference type="NCBI Taxonomy" id="451804"/>
    <lineage>
        <taxon>Eukaryota</taxon>
        <taxon>Fungi</taxon>
        <taxon>Dikarya</taxon>
        <taxon>Ascomycota</taxon>
        <taxon>Pezizomycotina</taxon>
        <taxon>Eurotiomycetes</taxon>
        <taxon>Eurotiomycetidae</taxon>
        <taxon>Eurotiales</taxon>
        <taxon>Aspergillaceae</taxon>
        <taxon>Aspergillus</taxon>
        <taxon>Aspergillus subgen. Fumigati</taxon>
    </lineage>
</organism>
<dbReference type="Gene3D" id="3.10.129.110">
    <property type="entry name" value="Polyketide synthase dehydratase"/>
    <property type="match status" value="1"/>
</dbReference>
<dbReference type="GO" id="GO:0008168">
    <property type="term" value="F:methyltransferase activity"/>
    <property type="evidence" value="ECO:0007669"/>
    <property type="project" value="UniProtKB-KW"/>
</dbReference>
<feature type="active site" description="Proton donor; for dehydratase activity" evidence="6">
    <location>
        <position position="1099"/>
    </location>
</feature>
<dbReference type="InterPro" id="IPR036736">
    <property type="entry name" value="ACP-like_sf"/>
</dbReference>
<dbReference type="GO" id="GO:0032259">
    <property type="term" value="P:methylation"/>
    <property type="evidence" value="ECO:0007669"/>
    <property type="project" value="UniProtKB-KW"/>
</dbReference>
<keyword evidence="5" id="KW-0511">Multifunctional enzyme</keyword>
<dbReference type="InterPro" id="IPR020807">
    <property type="entry name" value="PKS_DH"/>
</dbReference>
<dbReference type="InterPro" id="IPR011032">
    <property type="entry name" value="GroES-like_sf"/>
</dbReference>
<dbReference type="Pfam" id="PF16197">
    <property type="entry name" value="KAsynt_C_assoc"/>
    <property type="match status" value="1"/>
</dbReference>
<dbReference type="CDD" id="cd00833">
    <property type="entry name" value="PKS"/>
    <property type="match status" value="1"/>
</dbReference>
<dbReference type="Pfam" id="PF02801">
    <property type="entry name" value="Ketoacyl-synt_C"/>
    <property type="match status" value="1"/>
</dbReference>
<dbReference type="Gene3D" id="3.90.180.10">
    <property type="entry name" value="Medium-chain alcohol dehydrogenases, catalytic domain"/>
    <property type="match status" value="1"/>
</dbReference>
<dbReference type="InterPro" id="IPR049552">
    <property type="entry name" value="PKS_DH_N"/>
</dbReference>
<dbReference type="Pfam" id="PF00698">
    <property type="entry name" value="Acyl_transf_1"/>
    <property type="match status" value="1"/>
</dbReference>
<dbReference type="Gene3D" id="3.40.47.10">
    <property type="match status" value="1"/>
</dbReference>
<dbReference type="EMBL" id="DS499596">
    <property type="protein sequence ID" value="EDP53389.1"/>
    <property type="molecule type" value="Genomic_DNA"/>
</dbReference>
<dbReference type="InterPro" id="IPR013154">
    <property type="entry name" value="ADH-like_N"/>
</dbReference>
<dbReference type="GO" id="GO:0044550">
    <property type="term" value="P:secondary metabolite biosynthetic process"/>
    <property type="evidence" value="ECO:0007669"/>
    <property type="project" value="UniProtKB-ARBA"/>
</dbReference>
<dbReference type="GO" id="GO:0006633">
    <property type="term" value="P:fatty acid biosynthetic process"/>
    <property type="evidence" value="ECO:0007669"/>
    <property type="project" value="InterPro"/>
</dbReference>
<dbReference type="InterPro" id="IPR036291">
    <property type="entry name" value="NAD(P)-bd_dom_sf"/>
</dbReference>
<dbReference type="InterPro" id="IPR020843">
    <property type="entry name" value="ER"/>
</dbReference>